<feature type="transmembrane region" description="Helical" evidence="1">
    <location>
        <begin position="49"/>
        <end position="75"/>
    </location>
</feature>
<name>A0AAN7B0S8_9PEZI</name>
<accession>A0AAN7B0S8</accession>
<protein>
    <submittedName>
        <fullName evidence="2">Uncharacterized protein</fullName>
    </submittedName>
</protein>
<feature type="transmembrane region" description="Helical" evidence="1">
    <location>
        <begin position="320"/>
        <end position="347"/>
    </location>
</feature>
<dbReference type="EMBL" id="MU858519">
    <property type="protein sequence ID" value="KAK4206079.1"/>
    <property type="molecule type" value="Genomic_DNA"/>
</dbReference>
<evidence type="ECO:0000256" key="1">
    <source>
        <dbReference type="SAM" id="Phobius"/>
    </source>
</evidence>
<comment type="caution">
    <text evidence="2">The sequence shown here is derived from an EMBL/GenBank/DDBJ whole genome shotgun (WGS) entry which is preliminary data.</text>
</comment>
<evidence type="ECO:0000313" key="3">
    <source>
        <dbReference type="Proteomes" id="UP001301769"/>
    </source>
</evidence>
<reference evidence="2" key="1">
    <citation type="journal article" date="2023" name="Mol. Phylogenet. Evol.">
        <title>Genome-scale phylogeny and comparative genomics of the fungal order Sordariales.</title>
        <authorList>
            <person name="Hensen N."/>
            <person name="Bonometti L."/>
            <person name="Westerberg I."/>
            <person name="Brannstrom I.O."/>
            <person name="Guillou S."/>
            <person name="Cros-Aarteil S."/>
            <person name="Calhoun S."/>
            <person name="Haridas S."/>
            <person name="Kuo A."/>
            <person name="Mondo S."/>
            <person name="Pangilinan J."/>
            <person name="Riley R."/>
            <person name="LaButti K."/>
            <person name="Andreopoulos B."/>
            <person name="Lipzen A."/>
            <person name="Chen C."/>
            <person name="Yan M."/>
            <person name="Daum C."/>
            <person name="Ng V."/>
            <person name="Clum A."/>
            <person name="Steindorff A."/>
            <person name="Ohm R.A."/>
            <person name="Martin F."/>
            <person name="Silar P."/>
            <person name="Natvig D.O."/>
            <person name="Lalanne C."/>
            <person name="Gautier V."/>
            <person name="Ament-Velasquez S.L."/>
            <person name="Kruys A."/>
            <person name="Hutchinson M.I."/>
            <person name="Powell A.J."/>
            <person name="Barry K."/>
            <person name="Miller A.N."/>
            <person name="Grigoriev I.V."/>
            <person name="Debuchy R."/>
            <person name="Gladieux P."/>
            <person name="Hiltunen Thoren M."/>
            <person name="Johannesson H."/>
        </authorList>
    </citation>
    <scope>NUCLEOTIDE SEQUENCE</scope>
    <source>
        <strain evidence="2">PSN293</strain>
    </source>
</reference>
<dbReference type="PANTHER" id="PTHR37577">
    <property type="entry name" value="INTEGRAL MEMBRANE PROTEIN"/>
    <property type="match status" value="1"/>
</dbReference>
<keyword evidence="1" id="KW-1133">Transmembrane helix</keyword>
<dbReference type="AlphaFoldDB" id="A0AAN7B0S8"/>
<feature type="transmembrane region" description="Helical" evidence="1">
    <location>
        <begin position="170"/>
        <end position="191"/>
    </location>
</feature>
<keyword evidence="3" id="KW-1185">Reference proteome</keyword>
<dbReference type="InterPro" id="IPR053018">
    <property type="entry name" value="Elsinochrome_Biosynth-Asso"/>
</dbReference>
<keyword evidence="1" id="KW-0472">Membrane</keyword>
<reference evidence="2" key="2">
    <citation type="submission" date="2023-05" db="EMBL/GenBank/DDBJ databases">
        <authorList>
            <consortium name="Lawrence Berkeley National Laboratory"/>
            <person name="Steindorff A."/>
            <person name="Hensen N."/>
            <person name="Bonometti L."/>
            <person name="Westerberg I."/>
            <person name="Brannstrom I.O."/>
            <person name="Guillou S."/>
            <person name="Cros-Aarteil S."/>
            <person name="Calhoun S."/>
            <person name="Haridas S."/>
            <person name="Kuo A."/>
            <person name="Mondo S."/>
            <person name="Pangilinan J."/>
            <person name="Riley R."/>
            <person name="Labutti K."/>
            <person name="Andreopoulos B."/>
            <person name="Lipzen A."/>
            <person name="Chen C."/>
            <person name="Yanf M."/>
            <person name="Daum C."/>
            <person name="Ng V."/>
            <person name="Clum A."/>
            <person name="Ohm R."/>
            <person name="Martin F."/>
            <person name="Silar P."/>
            <person name="Natvig D."/>
            <person name="Lalanne C."/>
            <person name="Gautier V."/>
            <person name="Ament-Velasquez S.L."/>
            <person name="Kruys A."/>
            <person name="Hutchinson M.I."/>
            <person name="Powell A.J."/>
            <person name="Barry K."/>
            <person name="Miller A.N."/>
            <person name="Grigoriev I.V."/>
            <person name="Debuchy R."/>
            <person name="Gladieux P."/>
            <person name="Thoren M.H."/>
            <person name="Johannesson H."/>
        </authorList>
    </citation>
    <scope>NUCLEOTIDE SEQUENCE</scope>
    <source>
        <strain evidence="2">PSN293</strain>
    </source>
</reference>
<organism evidence="2 3">
    <name type="scientific">Rhypophila decipiens</name>
    <dbReference type="NCBI Taxonomy" id="261697"/>
    <lineage>
        <taxon>Eukaryota</taxon>
        <taxon>Fungi</taxon>
        <taxon>Dikarya</taxon>
        <taxon>Ascomycota</taxon>
        <taxon>Pezizomycotina</taxon>
        <taxon>Sordariomycetes</taxon>
        <taxon>Sordariomycetidae</taxon>
        <taxon>Sordariales</taxon>
        <taxon>Naviculisporaceae</taxon>
        <taxon>Rhypophila</taxon>
    </lineage>
</organism>
<keyword evidence="1" id="KW-0812">Transmembrane</keyword>
<feature type="transmembrane region" description="Helical" evidence="1">
    <location>
        <begin position="260"/>
        <end position="279"/>
    </location>
</feature>
<evidence type="ECO:0000313" key="2">
    <source>
        <dbReference type="EMBL" id="KAK4206079.1"/>
    </source>
</evidence>
<gene>
    <name evidence="2" type="ORF">QBC37DRAFT_445190</name>
</gene>
<dbReference type="PANTHER" id="PTHR37577:SF1">
    <property type="entry name" value="INTEGRAL MEMBRANE PROTEIN"/>
    <property type="match status" value="1"/>
</dbReference>
<proteinExistence type="predicted"/>
<feature type="transmembrane region" description="Helical" evidence="1">
    <location>
        <begin position="385"/>
        <end position="403"/>
    </location>
</feature>
<sequence>MGAYVSIPDCKSHYNETVNCEYNVNVSDSNPFATIGGHRRGEIPADPDIAGIGVVSSFLATTSFALLLSIISVFWSIGKRCWGRDYGKTPQKKRKRQFNLHLSEFCEELVLTCTDTQIFTGGAYAITLRYYKGCSITAYHYDIVANLMLLTCATHLMSVTIVRNYWKYPWLGIVRVLLCTGVFIVTGILLANQNSTDLFKFPSYTPPWDKTEDQILMPAACFQQGDSQLPATLASSMSDKAKEAILFSAPNNKIPGWNNYLIILLLYVIAGLVDVLRFFHRGARSKSNGRRARVVNFLKGCRSSSSKKEKEDPAQRKTPFVTLSGIVFLLFSMYLLGGVGVSCWTVVQSAFYINQLRAWAKHSGWLKLGDGGQSAEDDATSFGQAIPIFLNLLLIMTVAQLMSQACWSFSGRKFDIYGGWQLESQHCSTWAGRGGAGKYWTVSLTSVHRRMG</sequence>
<dbReference type="Proteomes" id="UP001301769">
    <property type="component" value="Unassembled WGS sequence"/>
</dbReference>